<evidence type="ECO:0000313" key="3">
    <source>
        <dbReference type="EMBL" id="KLU01121.1"/>
    </source>
</evidence>
<feature type="transmembrane region" description="Helical" evidence="2">
    <location>
        <begin position="73"/>
        <end position="98"/>
    </location>
</feature>
<evidence type="ECO:0000313" key="4">
    <source>
        <dbReference type="Proteomes" id="UP000036367"/>
    </source>
</evidence>
<dbReference type="STRING" id="595434.RISK_006690"/>
<keyword evidence="4" id="KW-1185">Reference proteome</keyword>
<keyword evidence="2 3" id="KW-0812">Transmembrane</keyword>
<accession>A0A0J1B3R9</accession>
<proteinExistence type="predicted"/>
<organism evidence="3 4">
    <name type="scientific">Rhodopirellula islandica</name>
    <dbReference type="NCBI Taxonomy" id="595434"/>
    <lineage>
        <taxon>Bacteria</taxon>
        <taxon>Pseudomonadati</taxon>
        <taxon>Planctomycetota</taxon>
        <taxon>Planctomycetia</taxon>
        <taxon>Pirellulales</taxon>
        <taxon>Pirellulaceae</taxon>
        <taxon>Rhodopirellula</taxon>
    </lineage>
</organism>
<sequence>MASAGMTDDGSEVEPTSTSESDRASVNPYASSMQLNGSDPDPITNSDQVGCFLAFDGEITEDDIRRLIPERELWMILAVLMWGFLIPAFAIGAVVTIINAVREGLDSESVGLIFTCIGVGCGFAIATQYVSSSRRARRALKQRPDLVGRAVGRFVPWGLLFNDGERTHLLNADYCRQAQSTRHGVRVPLLEGPYVQLYLSTRLFERFDKAVWNHLQAIWQQHDAAQLDPDAVVERNCQQLGERPESAISFDGQVTLHVPVDQKAVRRIMIRNGGLIVVYGVAMFIAWHFGFWVIAAGLLILALSTTRYFYNSWRWTSIPTQETSWRQHGWISPEEVVSVNENNGIRLSREECLRIEWIDETLVWHLRNNRAMYFSREHFQSDEDWNWICESSSPETVSTIE</sequence>
<dbReference type="RefSeq" id="WP_236696759.1">
    <property type="nucleotide sequence ID" value="NZ_LECT01000055.1"/>
</dbReference>
<feature type="region of interest" description="Disordered" evidence="1">
    <location>
        <begin position="1"/>
        <end position="31"/>
    </location>
</feature>
<gene>
    <name evidence="3" type="ORF">RISK_006690</name>
</gene>
<name>A0A0J1B3R9_RHOIS</name>
<dbReference type="Proteomes" id="UP000036367">
    <property type="component" value="Unassembled WGS sequence"/>
</dbReference>
<keyword evidence="2" id="KW-0472">Membrane</keyword>
<evidence type="ECO:0000256" key="2">
    <source>
        <dbReference type="SAM" id="Phobius"/>
    </source>
</evidence>
<protein>
    <submittedName>
        <fullName evidence="3">Transmembrane protein</fullName>
    </submittedName>
</protein>
<keyword evidence="2" id="KW-1133">Transmembrane helix</keyword>
<feature type="transmembrane region" description="Helical" evidence="2">
    <location>
        <begin position="276"/>
        <end position="303"/>
    </location>
</feature>
<dbReference type="PATRIC" id="fig|595434.4.peg.6371"/>
<dbReference type="EMBL" id="LECT01000055">
    <property type="protein sequence ID" value="KLU01121.1"/>
    <property type="molecule type" value="Genomic_DNA"/>
</dbReference>
<evidence type="ECO:0000256" key="1">
    <source>
        <dbReference type="SAM" id="MobiDB-lite"/>
    </source>
</evidence>
<feature type="transmembrane region" description="Helical" evidence="2">
    <location>
        <begin position="110"/>
        <end position="131"/>
    </location>
</feature>
<reference evidence="3" key="1">
    <citation type="submission" date="2015-05" db="EMBL/GenBank/DDBJ databases">
        <title>Permanent draft genome of Rhodopirellula islandicus K833.</title>
        <authorList>
            <person name="Kizina J."/>
            <person name="Richter M."/>
            <person name="Glockner F.O."/>
            <person name="Harder J."/>
        </authorList>
    </citation>
    <scope>NUCLEOTIDE SEQUENCE [LARGE SCALE GENOMIC DNA]</scope>
    <source>
        <strain evidence="3">K833</strain>
    </source>
</reference>
<dbReference type="AlphaFoldDB" id="A0A0J1B3R9"/>
<comment type="caution">
    <text evidence="3">The sequence shown here is derived from an EMBL/GenBank/DDBJ whole genome shotgun (WGS) entry which is preliminary data.</text>
</comment>